<dbReference type="KEGG" id="schk:GII14_11700"/>
<dbReference type="SUPFAM" id="SSF53756">
    <property type="entry name" value="UDP-Glycosyltransferase/glycogen phosphorylase"/>
    <property type="match status" value="1"/>
</dbReference>
<evidence type="ECO:0000259" key="2">
    <source>
        <dbReference type="Pfam" id="PF13439"/>
    </source>
</evidence>
<dbReference type="PANTHER" id="PTHR45947:SF15">
    <property type="entry name" value="TEICHURONIC ACID BIOSYNTHESIS GLYCOSYLTRANSFERASE TUAC-RELATED"/>
    <property type="match status" value="1"/>
</dbReference>
<dbReference type="Pfam" id="PF00534">
    <property type="entry name" value="Glycos_transf_1"/>
    <property type="match status" value="1"/>
</dbReference>
<dbReference type="InterPro" id="IPR028098">
    <property type="entry name" value="Glyco_trans_4-like_N"/>
</dbReference>
<organism evidence="3 4">
    <name type="scientific">Shewanella chilikensis</name>
    <dbReference type="NCBI Taxonomy" id="558541"/>
    <lineage>
        <taxon>Bacteria</taxon>
        <taxon>Pseudomonadati</taxon>
        <taxon>Pseudomonadota</taxon>
        <taxon>Gammaproteobacteria</taxon>
        <taxon>Alteromonadales</taxon>
        <taxon>Shewanellaceae</taxon>
        <taxon>Shewanella</taxon>
    </lineage>
</organism>
<keyword evidence="3" id="KW-0808">Transferase</keyword>
<protein>
    <submittedName>
        <fullName evidence="3">Glycosyltransferase</fullName>
    </submittedName>
</protein>
<gene>
    <name evidence="3" type="ORF">GII14_11700</name>
</gene>
<reference evidence="3 4" key="1">
    <citation type="submission" date="2019-11" db="EMBL/GenBank/DDBJ databases">
        <title>Complete Genome Sequence of Shewanella chilikensis Strain DC57, Isolated from Corroded Seal Rings at a floating production facility in Australia.</title>
        <authorList>
            <person name="Salgar-Chaparro S.J."/>
            <person name="Castillo-Villamizar G.A."/>
            <person name="Poehlein A."/>
            <person name="Daniel R."/>
            <person name="Machuca L."/>
        </authorList>
    </citation>
    <scope>NUCLEOTIDE SEQUENCE [LARGE SCALE GENOMIC DNA]</scope>
    <source>
        <strain evidence="3 4">DC57</strain>
    </source>
</reference>
<evidence type="ECO:0000313" key="3">
    <source>
        <dbReference type="EMBL" id="QIJ04748.1"/>
    </source>
</evidence>
<dbReference type="InterPro" id="IPR050194">
    <property type="entry name" value="Glycosyltransferase_grp1"/>
</dbReference>
<feature type="domain" description="Glycosyltransferase subfamily 4-like N-terminal" evidence="2">
    <location>
        <begin position="46"/>
        <end position="202"/>
    </location>
</feature>
<dbReference type="Pfam" id="PF13439">
    <property type="entry name" value="Glyco_transf_4"/>
    <property type="match status" value="1"/>
</dbReference>
<dbReference type="Gene3D" id="3.40.50.2000">
    <property type="entry name" value="Glycogen Phosphorylase B"/>
    <property type="match status" value="2"/>
</dbReference>
<dbReference type="Proteomes" id="UP000502117">
    <property type="component" value="Chromosome"/>
</dbReference>
<name>A0A6G7LSI4_9GAMM</name>
<dbReference type="PANTHER" id="PTHR45947">
    <property type="entry name" value="SULFOQUINOVOSYL TRANSFERASE SQD2"/>
    <property type="match status" value="1"/>
</dbReference>
<sequence length="433" mass="48182">MPKTWPLLSSLSTKMMSSCRITNIGISMTANPRLLWLTQHYPPAKGGMALSCDRLVCYLRRLGVHITLYHLRSGGLEKETGYFAEQGCDHSFPMGTNPAHSLNLLWHKLEGEYDAVVAYGYPFSMHAGRIFAAWLGLPLITLLRGNDFDLSILDHRRYQVLQDTLQASALVLTVSADKAKRVKALWPQVRVHNMSNGLDSERWQPLPLDKEQAKAWRSNNLKNPSQPVIGLFGHLKEKKGLAFFIETFKRSPLVNNCHLLLIGELDESAAELLQTLPEGSYTLEPFLDRYQLISRYLVCDLIAIPSFYEGTPNVLLEAAALNIPVLGACCGGMADLIFDSLHEREKHVLESRLTDSDAAHNLRGQTDSGYLFHPTSAESLLDALVHWQTDTASIRAAKSQALYQTVLSQCGAEAEAERYLAAIKTLVAQTASH</sequence>
<dbReference type="InterPro" id="IPR001296">
    <property type="entry name" value="Glyco_trans_1"/>
</dbReference>
<accession>A0A6G7LSI4</accession>
<evidence type="ECO:0000259" key="1">
    <source>
        <dbReference type="Pfam" id="PF00534"/>
    </source>
</evidence>
<dbReference type="CDD" id="cd03801">
    <property type="entry name" value="GT4_PimA-like"/>
    <property type="match status" value="1"/>
</dbReference>
<dbReference type="GO" id="GO:0016757">
    <property type="term" value="F:glycosyltransferase activity"/>
    <property type="evidence" value="ECO:0007669"/>
    <property type="project" value="InterPro"/>
</dbReference>
<feature type="domain" description="Glycosyl transferase family 1" evidence="1">
    <location>
        <begin position="214"/>
        <end position="337"/>
    </location>
</feature>
<proteinExistence type="predicted"/>
<dbReference type="EMBL" id="CP045857">
    <property type="protein sequence ID" value="QIJ04748.1"/>
    <property type="molecule type" value="Genomic_DNA"/>
</dbReference>
<evidence type="ECO:0000313" key="4">
    <source>
        <dbReference type="Proteomes" id="UP000502117"/>
    </source>
</evidence>
<dbReference type="AlphaFoldDB" id="A0A6G7LSI4"/>